<name>A0A8B8J5G9_PHODC</name>
<dbReference type="GeneID" id="103708037"/>
<evidence type="ECO:0000256" key="4">
    <source>
        <dbReference type="ARBA" id="ARBA00022692"/>
    </source>
</evidence>
<dbReference type="AlphaFoldDB" id="A0A8B8J5G9"/>
<feature type="transmembrane region" description="Helical" evidence="10">
    <location>
        <begin position="169"/>
        <end position="187"/>
    </location>
</feature>
<evidence type="ECO:0000313" key="11">
    <source>
        <dbReference type="Proteomes" id="UP000228380"/>
    </source>
</evidence>
<dbReference type="GO" id="GO:0016020">
    <property type="term" value="C:membrane"/>
    <property type="evidence" value="ECO:0007669"/>
    <property type="project" value="UniProtKB-SubCell"/>
</dbReference>
<evidence type="ECO:0000256" key="2">
    <source>
        <dbReference type="ARBA" id="ARBA00007079"/>
    </source>
</evidence>
<feature type="compositionally biased region" description="Basic and acidic residues" evidence="9">
    <location>
        <begin position="21"/>
        <end position="33"/>
    </location>
</feature>
<evidence type="ECO:0000256" key="8">
    <source>
        <dbReference type="ARBA" id="ARBA00023303"/>
    </source>
</evidence>
<sequence>MSPPADSKANSVVIPIAEDETPPHDEQKQQPEQRQDYSFVSLLHSLLPLLPQVNARWLIHGAKVGLALVLVSLLYMLEVVHDRLGDNSMWAVMTVVVVFEFTAGATIGKGINRGIGTTLGGGLGSLVALLAQEIGGIGKPMVIGISVFIFCGMATYSRMIPSFKKKYDYGALIFILTFSLIAVTGIRGDQILKIASDRLSSICMGFAICIVIGLFIFPIWAGDELHNSLASKFDKLACSIEECLEDNIKPLDEKKGTQLANPHSSCIAVLSTKSSDETLANFAKWEPWHGRFGFYYPWNKYLQIGELLRELAAYILSLRGCLRSKQQPLKSCAMMDIGDYYKATCVLLASTLRELGHNIYDMKRSQQRDSILAKFEMTRSELCSTVLVSKLANLMNRSGSMGGGISSTSILFLLLEITDKIEEIVKEADELEKLACFSHT</sequence>
<feature type="transmembrane region" description="Helical" evidence="10">
    <location>
        <begin position="57"/>
        <end position="77"/>
    </location>
</feature>
<protein>
    <submittedName>
        <fullName evidence="12">Aluminum-activated malate transporter 2-like</fullName>
    </submittedName>
</protein>
<feature type="transmembrane region" description="Helical" evidence="10">
    <location>
        <begin position="199"/>
        <end position="221"/>
    </location>
</feature>
<organism evidence="11 12">
    <name type="scientific">Phoenix dactylifera</name>
    <name type="common">Date palm</name>
    <dbReference type="NCBI Taxonomy" id="42345"/>
    <lineage>
        <taxon>Eukaryota</taxon>
        <taxon>Viridiplantae</taxon>
        <taxon>Streptophyta</taxon>
        <taxon>Embryophyta</taxon>
        <taxon>Tracheophyta</taxon>
        <taxon>Spermatophyta</taxon>
        <taxon>Magnoliopsida</taxon>
        <taxon>Liliopsida</taxon>
        <taxon>Arecaceae</taxon>
        <taxon>Coryphoideae</taxon>
        <taxon>Phoeniceae</taxon>
        <taxon>Phoenix</taxon>
    </lineage>
</organism>
<keyword evidence="3" id="KW-0813">Transport</keyword>
<evidence type="ECO:0000256" key="1">
    <source>
        <dbReference type="ARBA" id="ARBA00004141"/>
    </source>
</evidence>
<reference evidence="11" key="1">
    <citation type="journal article" date="2019" name="Nat. Commun.">
        <title>Genome-wide association mapping of date palm fruit traits.</title>
        <authorList>
            <person name="Hazzouri K.M."/>
            <person name="Gros-Balthazard M."/>
            <person name="Flowers J.M."/>
            <person name="Copetti D."/>
            <person name="Lemansour A."/>
            <person name="Lebrun M."/>
            <person name="Masmoudi K."/>
            <person name="Ferrand S."/>
            <person name="Dhar M.I."/>
            <person name="Fresquez Z.A."/>
            <person name="Rosas U."/>
            <person name="Zhang J."/>
            <person name="Talag J."/>
            <person name="Lee S."/>
            <person name="Kudrna D."/>
            <person name="Powell R.F."/>
            <person name="Leitch I.J."/>
            <person name="Krueger R.R."/>
            <person name="Wing R.A."/>
            <person name="Amiri K.M.A."/>
            <person name="Purugganan M.D."/>
        </authorList>
    </citation>
    <scope>NUCLEOTIDE SEQUENCE [LARGE SCALE GENOMIC DNA]</scope>
    <source>
        <strain evidence="11">cv. Khalas</strain>
    </source>
</reference>
<dbReference type="PANTHER" id="PTHR31086">
    <property type="entry name" value="ALUMINUM-ACTIVATED MALATE TRANSPORTER 10"/>
    <property type="match status" value="1"/>
</dbReference>
<dbReference type="KEGG" id="pda:103708037"/>
<feature type="transmembrane region" description="Helical" evidence="10">
    <location>
        <begin position="138"/>
        <end position="157"/>
    </location>
</feature>
<keyword evidence="6" id="KW-0406">Ion transport</keyword>
<evidence type="ECO:0000256" key="6">
    <source>
        <dbReference type="ARBA" id="ARBA00023065"/>
    </source>
</evidence>
<accession>A0A8B8J5G9</accession>
<dbReference type="Proteomes" id="UP000228380">
    <property type="component" value="Chromosome 3"/>
</dbReference>
<dbReference type="RefSeq" id="XP_026660801.2">
    <property type="nucleotide sequence ID" value="XM_026805000.2"/>
</dbReference>
<reference evidence="12" key="2">
    <citation type="submission" date="2025-08" db="UniProtKB">
        <authorList>
            <consortium name="RefSeq"/>
        </authorList>
    </citation>
    <scope>IDENTIFICATION</scope>
    <source>
        <tissue evidence="12">Young leaves</tissue>
    </source>
</reference>
<comment type="subcellular location">
    <subcellularLocation>
        <location evidence="1">Membrane</location>
        <topology evidence="1">Multi-pass membrane protein</topology>
    </subcellularLocation>
</comment>
<keyword evidence="5 10" id="KW-1133">Transmembrane helix</keyword>
<keyword evidence="8" id="KW-0407">Ion channel</keyword>
<evidence type="ECO:0000256" key="10">
    <source>
        <dbReference type="SAM" id="Phobius"/>
    </source>
</evidence>
<evidence type="ECO:0000256" key="5">
    <source>
        <dbReference type="ARBA" id="ARBA00022989"/>
    </source>
</evidence>
<dbReference type="GO" id="GO:0015743">
    <property type="term" value="P:malate transport"/>
    <property type="evidence" value="ECO:0007669"/>
    <property type="project" value="InterPro"/>
</dbReference>
<keyword evidence="7 10" id="KW-0472">Membrane</keyword>
<feature type="transmembrane region" description="Helical" evidence="10">
    <location>
        <begin position="89"/>
        <end position="108"/>
    </location>
</feature>
<evidence type="ECO:0000256" key="7">
    <source>
        <dbReference type="ARBA" id="ARBA00023136"/>
    </source>
</evidence>
<feature type="region of interest" description="Disordered" evidence="9">
    <location>
        <begin position="1"/>
        <end position="33"/>
    </location>
</feature>
<dbReference type="Pfam" id="PF11744">
    <property type="entry name" value="ALMT"/>
    <property type="match status" value="1"/>
</dbReference>
<dbReference type="InterPro" id="IPR020966">
    <property type="entry name" value="ALMT"/>
</dbReference>
<evidence type="ECO:0000313" key="12">
    <source>
        <dbReference type="RefSeq" id="XP_026660801.2"/>
    </source>
</evidence>
<comment type="similarity">
    <text evidence="2">Belongs to the aromatic acid exporter (TC 2.A.85) family.</text>
</comment>
<evidence type="ECO:0000256" key="9">
    <source>
        <dbReference type="SAM" id="MobiDB-lite"/>
    </source>
</evidence>
<evidence type="ECO:0000256" key="3">
    <source>
        <dbReference type="ARBA" id="ARBA00022448"/>
    </source>
</evidence>
<keyword evidence="11" id="KW-1185">Reference proteome</keyword>
<keyword evidence="4 10" id="KW-0812">Transmembrane</keyword>
<dbReference type="OrthoDB" id="68611at2759"/>
<dbReference type="GO" id="GO:0034220">
    <property type="term" value="P:monoatomic ion transmembrane transport"/>
    <property type="evidence" value="ECO:0007669"/>
    <property type="project" value="UniProtKB-KW"/>
</dbReference>
<gene>
    <name evidence="12" type="primary">LOC103708037</name>
</gene>
<proteinExistence type="inferred from homology"/>